<comment type="caution">
    <text evidence="5">The sequence shown here is derived from an EMBL/GenBank/DDBJ whole genome shotgun (WGS) entry which is preliminary data.</text>
</comment>
<keyword evidence="3" id="KW-0804">Transcription</keyword>
<dbReference type="eggNOG" id="COG1802">
    <property type="taxonomic scope" value="Bacteria"/>
</dbReference>
<protein>
    <submittedName>
        <fullName evidence="5">Transcriptional regulator, GntR family</fullName>
    </submittedName>
</protein>
<sequence>MPFPANNTSFSKADFVYQQIQQEILSGELVPGDRLVLDRLARKYGVSAVPVREAIRRLEAQNLVDFTRNVGAVVTAVSQEDLLASFETLAVIEAYVTGISVQRLSDSEISEAEQLNEQMREVVKRNFSSQKFSELNARFHRLLASRCTNPRLAMHLQQEWDHHAIQRFSNHGYNLEWCVRSVAEHDEILKLIREREASHKIEAYCRAHNLRVIKQVNLQNSLES</sequence>
<accession>C0W072</accession>
<organism evidence="5 6">
    <name type="scientific">Gleimia coleocanis DSM 15436</name>
    <dbReference type="NCBI Taxonomy" id="525245"/>
    <lineage>
        <taxon>Bacteria</taxon>
        <taxon>Bacillati</taxon>
        <taxon>Actinomycetota</taxon>
        <taxon>Actinomycetes</taxon>
        <taxon>Actinomycetales</taxon>
        <taxon>Actinomycetaceae</taxon>
        <taxon>Gleimia</taxon>
    </lineage>
</organism>
<dbReference type="Gene3D" id="1.10.10.10">
    <property type="entry name" value="Winged helix-like DNA-binding domain superfamily/Winged helix DNA-binding domain"/>
    <property type="match status" value="1"/>
</dbReference>
<evidence type="ECO:0000256" key="2">
    <source>
        <dbReference type="ARBA" id="ARBA00023125"/>
    </source>
</evidence>
<dbReference type="AlphaFoldDB" id="C0W072"/>
<keyword evidence="6" id="KW-1185">Reference proteome</keyword>
<dbReference type="SUPFAM" id="SSF46785">
    <property type="entry name" value="Winged helix' DNA-binding domain"/>
    <property type="match status" value="1"/>
</dbReference>
<gene>
    <name evidence="5" type="ORF">HMPREF0044_0950</name>
</gene>
<dbReference type="SUPFAM" id="SSF48008">
    <property type="entry name" value="GntR ligand-binding domain-like"/>
    <property type="match status" value="1"/>
</dbReference>
<keyword evidence="2" id="KW-0238">DNA-binding</keyword>
<reference evidence="5 6" key="1">
    <citation type="submission" date="2009-01" db="EMBL/GenBank/DDBJ databases">
        <authorList>
            <person name="Qin X."/>
            <person name="Bachman B."/>
            <person name="Battles P."/>
            <person name="Bell A."/>
            <person name="Bess C."/>
            <person name="Bickham C."/>
            <person name="Chaboub L."/>
            <person name="Chen D."/>
            <person name="Coyle M."/>
            <person name="Deiros D.R."/>
            <person name="Dinh H."/>
            <person name="Forbes L."/>
            <person name="Fowler G."/>
            <person name="Francisco L."/>
            <person name="Fu Q."/>
            <person name="Gubbala S."/>
            <person name="Hale W."/>
            <person name="Han Y."/>
            <person name="Hemphill L."/>
            <person name="Highlander S.K."/>
            <person name="Hirani K."/>
            <person name="Hogues M."/>
            <person name="Jackson L."/>
            <person name="Jakkamsetti A."/>
            <person name="Javaid M."/>
            <person name="Jiang H."/>
            <person name="Korchina V."/>
            <person name="Kovar C."/>
            <person name="Lara F."/>
            <person name="Lee S."/>
            <person name="Mata R."/>
            <person name="Mathew T."/>
            <person name="Moen C."/>
            <person name="Morales K."/>
            <person name="Munidasa M."/>
            <person name="Nazareth L."/>
            <person name="Ngo R."/>
            <person name="Nguyen L."/>
            <person name="Okwuonu G."/>
            <person name="Ongeri F."/>
            <person name="Patil S."/>
            <person name="Petrosino J."/>
            <person name="Pham C."/>
            <person name="Pham P."/>
            <person name="Pu L.-L."/>
            <person name="Puazo M."/>
            <person name="Raj R."/>
            <person name="Reid J."/>
            <person name="Rouhana J."/>
            <person name="Saada N."/>
            <person name="Shang Y."/>
            <person name="Simmons D."/>
            <person name="Thornton R."/>
            <person name="Warren J."/>
            <person name="Weissenberger G."/>
            <person name="Zhang J."/>
            <person name="Zhang L."/>
            <person name="Zhou C."/>
            <person name="Zhu D."/>
            <person name="Muzny D."/>
            <person name="Worley K."/>
            <person name="Gibbs R."/>
        </authorList>
    </citation>
    <scope>NUCLEOTIDE SEQUENCE [LARGE SCALE GENOMIC DNA]</scope>
    <source>
        <strain evidence="5 6">DSM 15436</strain>
    </source>
</reference>
<dbReference type="EMBL" id="ACFG01000030">
    <property type="protein sequence ID" value="EEH63931.1"/>
    <property type="molecule type" value="Genomic_DNA"/>
</dbReference>
<evidence type="ECO:0000259" key="4">
    <source>
        <dbReference type="PROSITE" id="PS50949"/>
    </source>
</evidence>
<dbReference type="OrthoDB" id="4084810at2"/>
<dbReference type="PROSITE" id="PS50949">
    <property type="entry name" value="HTH_GNTR"/>
    <property type="match status" value="1"/>
</dbReference>
<dbReference type="SMART" id="SM00345">
    <property type="entry name" value="HTH_GNTR"/>
    <property type="match status" value="1"/>
</dbReference>
<dbReference type="Pfam" id="PF00392">
    <property type="entry name" value="GntR"/>
    <property type="match status" value="1"/>
</dbReference>
<dbReference type="InterPro" id="IPR036390">
    <property type="entry name" value="WH_DNA-bd_sf"/>
</dbReference>
<dbReference type="SMART" id="SM00895">
    <property type="entry name" value="FCD"/>
    <property type="match status" value="1"/>
</dbReference>
<dbReference type="Pfam" id="PF07729">
    <property type="entry name" value="FCD"/>
    <property type="match status" value="1"/>
</dbReference>
<dbReference type="InterPro" id="IPR008920">
    <property type="entry name" value="TF_FadR/GntR_C"/>
</dbReference>
<evidence type="ECO:0000313" key="5">
    <source>
        <dbReference type="EMBL" id="EEH63931.1"/>
    </source>
</evidence>
<evidence type="ECO:0000313" key="6">
    <source>
        <dbReference type="Proteomes" id="UP000010301"/>
    </source>
</evidence>
<dbReference type="Gene3D" id="1.20.120.530">
    <property type="entry name" value="GntR ligand-binding domain-like"/>
    <property type="match status" value="1"/>
</dbReference>
<dbReference type="STRING" id="525245.HMPREF0044_0950"/>
<dbReference type="GO" id="GO:0003700">
    <property type="term" value="F:DNA-binding transcription factor activity"/>
    <property type="evidence" value="ECO:0007669"/>
    <property type="project" value="InterPro"/>
</dbReference>
<dbReference type="GO" id="GO:0003677">
    <property type="term" value="F:DNA binding"/>
    <property type="evidence" value="ECO:0007669"/>
    <property type="project" value="UniProtKB-KW"/>
</dbReference>
<dbReference type="CDD" id="cd07377">
    <property type="entry name" value="WHTH_GntR"/>
    <property type="match status" value="1"/>
</dbReference>
<proteinExistence type="predicted"/>
<dbReference type="PANTHER" id="PTHR43537">
    <property type="entry name" value="TRANSCRIPTIONAL REGULATOR, GNTR FAMILY"/>
    <property type="match status" value="1"/>
</dbReference>
<dbReference type="RefSeq" id="WP_006546722.1">
    <property type="nucleotide sequence ID" value="NZ_DS999543.1"/>
</dbReference>
<keyword evidence="1" id="KW-0805">Transcription regulation</keyword>
<evidence type="ECO:0000256" key="3">
    <source>
        <dbReference type="ARBA" id="ARBA00023163"/>
    </source>
</evidence>
<name>C0W072_9ACTO</name>
<evidence type="ECO:0000256" key="1">
    <source>
        <dbReference type="ARBA" id="ARBA00023015"/>
    </source>
</evidence>
<dbReference type="InterPro" id="IPR000524">
    <property type="entry name" value="Tscrpt_reg_HTH_GntR"/>
</dbReference>
<dbReference type="InterPro" id="IPR036388">
    <property type="entry name" value="WH-like_DNA-bd_sf"/>
</dbReference>
<feature type="domain" description="HTH gntR-type" evidence="4">
    <location>
        <begin position="10"/>
        <end position="77"/>
    </location>
</feature>
<dbReference type="PANTHER" id="PTHR43537:SF5">
    <property type="entry name" value="UXU OPERON TRANSCRIPTIONAL REGULATOR"/>
    <property type="match status" value="1"/>
</dbReference>
<dbReference type="Proteomes" id="UP000010301">
    <property type="component" value="Unassembled WGS sequence"/>
</dbReference>
<dbReference type="HOGENOM" id="CLU_017584_5_4_11"/>
<dbReference type="InterPro" id="IPR011711">
    <property type="entry name" value="GntR_C"/>
</dbReference>